<dbReference type="RefSeq" id="WP_012226255.1">
    <property type="nucleotide sequence ID" value="NZ_HG422565.1"/>
</dbReference>
<organism evidence="2 3">
    <name type="scientific">Candidatus Neomicrothrix parvicella RN1</name>
    <dbReference type="NCBI Taxonomy" id="1229780"/>
    <lineage>
        <taxon>Bacteria</taxon>
        <taxon>Bacillati</taxon>
        <taxon>Actinomycetota</taxon>
        <taxon>Acidimicrobiia</taxon>
        <taxon>Acidimicrobiales</taxon>
        <taxon>Microthrixaceae</taxon>
        <taxon>Candidatus Neomicrothrix</taxon>
    </lineage>
</organism>
<feature type="transmembrane region" description="Helical" evidence="1">
    <location>
        <begin position="135"/>
        <end position="155"/>
    </location>
</feature>
<proteinExistence type="predicted"/>
<evidence type="ECO:0000256" key="1">
    <source>
        <dbReference type="SAM" id="Phobius"/>
    </source>
</evidence>
<keyword evidence="1" id="KW-0812">Transmembrane</keyword>
<sequence>MVTDFDAPTFQCDVILKGGITSGVVYPPAITELARTHRLRRIAGSSAGAIGASAAAAAEVGRRSATGGFPLLVELAKDLATTDSQGRTKLFGLFQPQDETRAIFSTVWDARSTTGFARWRVVLMGLLKAGPRRRLWFVGALTLILMSLPFVASLIVGGPLWLPLILSALLALLFMSLGFVAAVVWSGMAVASTAQSALTGNFHGFVNGSTPTGSDHPALTDWMYDALQRLAGRGDASQAALNSIPVTHGEVATAGAQFIAISTNLSRGTSEQIPFRDKIWAFDPDEFSKIFPTDVVDHLVKYAARPIRDDVIEALGDRLHLLPPPEQLPIIVTARMSLSFPVLLSAVPLHGLTPLHVDGEWIVKFVRNWFSDGGITSNLPVHLFDRPLPTYPTYAINLATSSDISTDPCGNVSRPIKAGQGRLPATSEISSTVGLLSAVFDTMQNWSDNNLIHTAGFKERICTIRLGSSEGGMNLDMPPERILPLIERGRCAGLNLSSMRTGDLTNTEIEPSNAALHQWDRHRWTRFRIAGAGLGRLVGDVQPVLAAPTTDGTTNYVDLGLEVAQAQSSFPYASDWDADHNQDVIAMWESVLDLAGQPPDRFGPGPPGIRLSFGANFDTVSVTPTPPVQPTQTT</sequence>
<feature type="transmembrane region" description="Helical" evidence="1">
    <location>
        <begin position="161"/>
        <end position="185"/>
    </location>
</feature>
<dbReference type="STRING" id="1229780.BN381_250023"/>
<evidence type="ECO:0000313" key="2">
    <source>
        <dbReference type="EMBL" id="CCM63530.1"/>
    </source>
</evidence>
<dbReference type="SUPFAM" id="SSF52151">
    <property type="entry name" value="FabD/lysophospholipase-like"/>
    <property type="match status" value="1"/>
</dbReference>
<keyword evidence="3" id="KW-1185">Reference proteome</keyword>
<dbReference type="OrthoDB" id="9770965at2"/>
<evidence type="ECO:0000313" key="3">
    <source>
        <dbReference type="Proteomes" id="UP000018291"/>
    </source>
</evidence>
<dbReference type="eggNOG" id="COG1752">
    <property type="taxonomic scope" value="Bacteria"/>
</dbReference>
<dbReference type="InterPro" id="IPR016035">
    <property type="entry name" value="Acyl_Trfase/lysoPLipase"/>
</dbReference>
<comment type="caution">
    <text evidence="2">The sequence shown here is derived from an EMBL/GenBank/DDBJ whole genome shotgun (WGS) entry which is preliminary data.</text>
</comment>
<name>R4YYT7_9ACTN</name>
<accession>R4YYT7</accession>
<keyword evidence="1" id="KW-0472">Membrane</keyword>
<dbReference type="EMBL" id="CANL01000018">
    <property type="protein sequence ID" value="CCM63530.1"/>
    <property type="molecule type" value="Genomic_DNA"/>
</dbReference>
<dbReference type="HOGENOM" id="CLU_026844_0_0_11"/>
<dbReference type="Proteomes" id="UP000018291">
    <property type="component" value="Unassembled WGS sequence"/>
</dbReference>
<dbReference type="AlphaFoldDB" id="R4YYT7"/>
<gene>
    <name evidence="2" type="ORF">BN381_250023</name>
</gene>
<reference evidence="2 3" key="1">
    <citation type="journal article" date="2013" name="ISME J.">
        <title>Metabolic model for the filamentous 'Candidatus Microthrix parvicella' based on genomic and metagenomic analyses.</title>
        <authorList>
            <person name="Jon McIlroy S."/>
            <person name="Kristiansen R."/>
            <person name="Albertsen M."/>
            <person name="Michael Karst S."/>
            <person name="Rossetti S."/>
            <person name="Lund Nielsen J."/>
            <person name="Tandoi V."/>
            <person name="James Seviour R."/>
            <person name="Nielsen P.H."/>
        </authorList>
    </citation>
    <scope>NUCLEOTIDE SEQUENCE [LARGE SCALE GENOMIC DNA]</scope>
    <source>
        <strain evidence="2 3">RN1</strain>
    </source>
</reference>
<keyword evidence="1" id="KW-1133">Transmembrane helix</keyword>
<protein>
    <submittedName>
        <fullName evidence="2">Uncharacterized protein</fullName>
    </submittedName>
</protein>
<dbReference type="Gene3D" id="3.40.1090.10">
    <property type="entry name" value="Cytosolic phospholipase A2 catalytic domain"/>
    <property type="match status" value="1"/>
</dbReference>